<evidence type="ECO:0000259" key="6">
    <source>
        <dbReference type="PROSITE" id="PS51012"/>
    </source>
</evidence>
<name>A0A161M6K7_9BACT</name>
<dbReference type="PANTHER" id="PTHR43027">
    <property type="entry name" value="DOXORUBICIN RESISTANCE ABC TRANSPORTER PERMEASE PROTEIN DRRC-RELATED"/>
    <property type="match status" value="1"/>
</dbReference>
<dbReference type="STRING" id="681398.PJIAN_4883"/>
<evidence type="ECO:0000256" key="4">
    <source>
        <dbReference type="ARBA" id="ARBA00023136"/>
    </source>
</evidence>
<reference evidence="8" key="1">
    <citation type="submission" date="2016-04" db="EMBL/GenBank/DDBJ databases">
        <title>Draft genome sequence of Paludibacter jiangxiensis strain NM7.</title>
        <authorList>
            <person name="Qiu Y."/>
            <person name="Matsuura N."/>
            <person name="Ohashi A."/>
            <person name="Tourlousse M.D."/>
            <person name="Sekiguchi Y."/>
        </authorList>
    </citation>
    <scope>NUCLEOTIDE SEQUENCE [LARGE SCALE GENOMIC DNA]</scope>
    <source>
        <strain evidence="8">NM7</strain>
    </source>
</reference>
<keyword evidence="8" id="KW-1185">Reference proteome</keyword>
<evidence type="ECO:0000256" key="3">
    <source>
        <dbReference type="ARBA" id="ARBA00022989"/>
    </source>
</evidence>
<sequence length="369" mass="41355">MKSIKTNQLYQLTLTQFLETVREPSVLFWGIVFPILISIGLGLAFTQTSESKFHIAVVEKQPTQLDSLLKIYAKPTQHKGQTVQTWKVTDKTMGNTELNFLHTDWKNAIISLKRGEADVIISDSLGQICYRFDPHNSQAQLIYMKLSYLMKHPTTIATADQGRIEPLTLKGVRYIDFLIPGLITLGILNALMWGISYAIIERRSQKLLRRMVATPMKKSNFLIAMMLVRFVMNLFEAGILFFFSWLFFDITIQGNIPALLALLLAGNIAFAGISVLVACRTAKTEVGQGWINAVTMPMMILSGIFFSYHNFPDLAVKAIKLLPLTALTDGVRSIFNEGAGWMDVATPTLALSAFGVLCFILGLRFFKWG</sequence>
<feature type="transmembrane region" description="Helical" evidence="5">
    <location>
        <begin position="177"/>
        <end position="200"/>
    </location>
</feature>
<feature type="transmembrane region" description="Helical" evidence="5">
    <location>
        <begin position="344"/>
        <end position="366"/>
    </location>
</feature>
<proteinExistence type="predicted"/>
<feature type="transmembrane region" description="Helical" evidence="5">
    <location>
        <begin position="258"/>
        <end position="278"/>
    </location>
</feature>
<organism evidence="7 8">
    <name type="scientific">Paludibacter jiangxiensis</name>
    <dbReference type="NCBI Taxonomy" id="681398"/>
    <lineage>
        <taxon>Bacteria</taxon>
        <taxon>Pseudomonadati</taxon>
        <taxon>Bacteroidota</taxon>
        <taxon>Bacteroidia</taxon>
        <taxon>Bacteroidales</taxon>
        <taxon>Paludibacteraceae</taxon>
        <taxon>Paludibacter</taxon>
    </lineage>
</organism>
<keyword evidence="4 5" id="KW-0472">Membrane</keyword>
<dbReference type="PANTHER" id="PTHR43027:SF2">
    <property type="entry name" value="TRANSPORT PERMEASE PROTEIN"/>
    <property type="match status" value="1"/>
</dbReference>
<dbReference type="RefSeq" id="WP_068706328.1">
    <property type="nucleotide sequence ID" value="NZ_BDCR01000004.1"/>
</dbReference>
<dbReference type="InterPro" id="IPR052902">
    <property type="entry name" value="ABC-2_transporter"/>
</dbReference>
<evidence type="ECO:0000313" key="7">
    <source>
        <dbReference type="EMBL" id="GAT64333.1"/>
    </source>
</evidence>
<accession>A0A161M6K7</accession>
<protein>
    <submittedName>
        <fullName evidence="7">ABC-type multidrug transport system</fullName>
    </submittedName>
</protein>
<comment type="subcellular location">
    <subcellularLocation>
        <location evidence="1">Membrane</location>
        <topology evidence="1">Multi-pass membrane protein</topology>
    </subcellularLocation>
</comment>
<keyword evidence="2 5" id="KW-0812">Transmembrane</keyword>
<dbReference type="AlphaFoldDB" id="A0A161M6K7"/>
<evidence type="ECO:0000313" key="8">
    <source>
        <dbReference type="Proteomes" id="UP000076586"/>
    </source>
</evidence>
<feature type="transmembrane region" description="Helical" evidence="5">
    <location>
        <begin position="221"/>
        <end position="246"/>
    </location>
</feature>
<dbReference type="Pfam" id="PF12698">
    <property type="entry name" value="ABC2_membrane_3"/>
    <property type="match status" value="1"/>
</dbReference>
<evidence type="ECO:0000256" key="5">
    <source>
        <dbReference type="SAM" id="Phobius"/>
    </source>
</evidence>
<dbReference type="OrthoDB" id="9788252at2"/>
<dbReference type="InterPro" id="IPR013525">
    <property type="entry name" value="ABC2_TM"/>
</dbReference>
<reference evidence="8" key="2">
    <citation type="journal article" date="2017" name="Genome Announc.">
        <title>Draft genome sequence of Paludibacter jiangxiensis NM7(T), a propionate-producing fermentative bacterium.</title>
        <authorList>
            <person name="Qiu Y.-L."/>
            <person name="Tourlousse D.M."/>
            <person name="Matsuura N."/>
            <person name="Ohashi A."/>
            <person name="Sekiguchi Y."/>
        </authorList>
    </citation>
    <scope>NUCLEOTIDE SEQUENCE [LARGE SCALE GENOMIC DNA]</scope>
    <source>
        <strain evidence="8">NM7</strain>
    </source>
</reference>
<feature type="domain" description="ABC transmembrane type-2" evidence="6">
    <location>
        <begin position="136"/>
        <end position="369"/>
    </location>
</feature>
<dbReference type="GO" id="GO:0140359">
    <property type="term" value="F:ABC-type transporter activity"/>
    <property type="evidence" value="ECO:0007669"/>
    <property type="project" value="InterPro"/>
</dbReference>
<dbReference type="EMBL" id="BDCR01000004">
    <property type="protein sequence ID" value="GAT64333.1"/>
    <property type="molecule type" value="Genomic_DNA"/>
</dbReference>
<dbReference type="Proteomes" id="UP000076586">
    <property type="component" value="Unassembled WGS sequence"/>
</dbReference>
<evidence type="ECO:0000256" key="2">
    <source>
        <dbReference type="ARBA" id="ARBA00022692"/>
    </source>
</evidence>
<gene>
    <name evidence="7" type="ORF">PJIAN_4883</name>
</gene>
<feature type="transmembrane region" description="Helical" evidence="5">
    <location>
        <begin position="26"/>
        <end position="45"/>
    </location>
</feature>
<keyword evidence="3 5" id="KW-1133">Transmembrane helix</keyword>
<dbReference type="InterPro" id="IPR047817">
    <property type="entry name" value="ABC2_TM_bact-type"/>
</dbReference>
<dbReference type="GO" id="GO:0016020">
    <property type="term" value="C:membrane"/>
    <property type="evidence" value="ECO:0007669"/>
    <property type="project" value="UniProtKB-SubCell"/>
</dbReference>
<feature type="transmembrane region" description="Helical" evidence="5">
    <location>
        <begin position="290"/>
        <end position="308"/>
    </location>
</feature>
<evidence type="ECO:0000256" key="1">
    <source>
        <dbReference type="ARBA" id="ARBA00004141"/>
    </source>
</evidence>
<dbReference type="PROSITE" id="PS51012">
    <property type="entry name" value="ABC_TM2"/>
    <property type="match status" value="1"/>
</dbReference>
<comment type="caution">
    <text evidence="7">The sequence shown here is derived from an EMBL/GenBank/DDBJ whole genome shotgun (WGS) entry which is preliminary data.</text>
</comment>